<sequence length="323" mass="34838">MNPGRDAGPGLVLHVPGHMLDPDEAALPGLFQKLAAGFRARGVRVETRWRDRVALAEMGETADLHLIHNGAVRHPRALNTGLAYVFPFWYCDAQGIFADSSLASAAFDPGAEDPEAAASFFAAHARRIVGQRLSRYDQPIRRAEFAGGAIAVFLQGDSEPVERMRHMREAEMFEAVVAARGEHKLIVKAHPRNRTGDTGAVLDRARELPGVIVTDANVHDILAASAATVSISSATALEGMFHRVPAVLCGRSDLHHCAETAPDPGAVADALRTALERTYPFEAFVHWFLGAGMLNTGRDDLLDRVVARFRARGVDMAALGLGD</sequence>
<comment type="caution">
    <text evidence="1">The sequence shown here is derived from an EMBL/GenBank/DDBJ whole genome shotgun (WGS) entry which is preliminary data.</text>
</comment>
<dbReference type="EMBL" id="JAOVQO010000018">
    <property type="protein sequence ID" value="MCU9849824.1"/>
    <property type="molecule type" value="Genomic_DNA"/>
</dbReference>
<proteinExistence type="predicted"/>
<evidence type="ECO:0000313" key="2">
    <source>
        <dbReference type="Proteomes" id="UP001209535"/>
    </source>
</evidence>
<accession>A0ABT2X7A8</accession>
<evidence type="ECO:0008006" key="3">
    <source>
        <dbReference type="Google" id="ProtNLM"/>
    </source>
</evidence>
<organism evidence="1 2">
    <name type="scientific">Albidovulum salinarum</name>
    <dbReference type="NCBI Taxonomy" id="2984153"/>
    <lineage>
        <taxon>Bacteria</taxon>
        <taxon>Pseudomonadati</taxon>
        <taxon>Pseudomonadota</taxon>
        <taxon>Alphaproteobacteria</taxon>
        <taxon>Rhodobacterales</taxon>
        <taxon>Paracoccaceae</taxon>
        <taxon>Albidovulum</taxon>
    </lineage>
</organism>
<evidence type="ECO:0000313" key="1">
    <source>
        <dbReference type="EMBL" id="MCU9849824.1"/>
    </source>
</evidence>
<gene>
    <name evidence="1" type="ORF">OEZ60_17640</name>
</gene>
<dbReference type="SUPFAM" id="SSF53756">
    <property type="entry name" value="UDP-Glycosyltransferase/glycogen phosphorylase"/>
    <property type="match status" value="1"/>
</dbReference>
<keyword evidence="2" id="KW-1185">Reference proteome</keyword>
<dbReference type="Proteomes" id="UP001209535">
    <property type="component" value="Unassembled WGS sequence"/>
</dbReference>
<name>A0ABT2X7A8_9RHOB</name>
<protein>
    <recommendedName>
        <fullName evidence="3">Capsule polysaccharide biosynthesis protein</fullName>
    </recommendedName>
</protein>
<dbReference type="RefSeq" id="WP_263339051.1">
    <property type="nucleotide sequence ID" value="NZ_JAOVQO010000018.1"/>
</dbReference>
<reference evidence="1 2" key="1">
    <citation type="submission" date="2022-10" db="EMBL/GenBank/DDBJ databases">
        <title>Defluviimonas sp. nov., isolated from ocean surface sediments.</title>
        <authorList>
            <person name="He W."/>
            <person name="Wang L."/>
            <person name="Zhang D.-F."/>
        </authorList>
    </citation>
    <scope>NUCLEOTIDE SEQUENCE [LARGE SCALE GENOMIC DNA]</scope>
    <source>
        <strain evidence="1 2">WL0024</strain>
    </source>
</reference>